<comment type="miscellaneous">
    <text evidence="8">The reaction proceeds by a bi uni uni bi ping pong mechanism.</text>
</comment>
<comment type="subcellular location">
    <subcellularLocation>
        <location evidence="8">Cytoplasm</location>
    </subcellularLocation>
</comment>
<evidence type="ECO:0000256" key="1">
    <source>
        <dbReference type="ARBA" id="ARBA00004990"/>
    </source>
</evidence>
<feature type="binding site" evidence="8">
    <location>
        <begin position="263"/>
        <end position="266"/>
    </location>
    <ligand>
        <name>ATP</name>
        <dbReference type="ChEBI" id="CHEBI:30616"/>
    </ligand>
</feature>
<dbReference type="NCBIfam" id="TIGR00018">
    <property type="entry name" value="panC"/>
    <property type="match status" value="1"/>
</dbReference>
<dbReference type="HAMAP" id="MF_00158">
    <property type="entry name" value="PanC"/>
    <property type="match status" value="1"/>
</dbReference>
<dbReference type="Gene3D" id="3.40.50.620">
    <property type="entry name" value="HUPs"/>
    <property type="match status" value="1"/>
</dbReference>
<evidence type="ECO:0000313" key="11">
    <source>
        <dbReference type="Proteomes" id="UP001501094"/>
    </source>
</evidence>
<keyword evidence="5 8" id="KW-0547">Nucleotide-binding</keyword>
<dbReference type="InterPro" id="IPR042176">
    <property type="entry name" value="Pantoate_ligase_C"/>
</dbReference>
<gene>
    <name evidence="8 10" type="primary">panC</name>
    <name evidence="10" type="ORF">GCM10009751_16260</name>
</gene>
<evidence type="ECO:0000256" key="8">
    <source>
        <dbReference type="HAMAP-Rule" id="MF_00158"/>
    </source>
</evidence>
<evidence type="ECO:0000256" key="3">
    <source>
        <dbReference type="ARBA" id="ARBA00022598"/>
    </source>
</evidence>
<dbReference type="Gene3D" id="3.30.1300.10">
    <property type="entry name" value="Pantoate-beta-alanine ligase, C-terminal domain"/>
    <property type="match status" value="1"/>
</dbReference>
<comment type="caution">
    <text evidence="10">The sequence shown here is derived from an EMBL/GenBank/DDBJ whole genome shotgun (WGS) entry which is preliminary data.</text>
</comment>
<comment type="catalytic activity">
    <reaction evidence="7 8">
        <text>(R)-pantoate + beta-alanine + ATP = (R)-pantothenate + AMP + diphosphate + H(+)</text>
        <dbReference type="Rhea" id="RHEA:10912"/>
        <dbReference type="ChEBI" id="CHEBI:15378"/>
        <dbReference type="ChEBI" id="CHEBI:15980"/>
        <dbReference type="ChEBI" id="CHEBI:29032"/>
        <dbReference type="ChEBI" id="CHEBI:30616"/>
        <dbReference type="ChEBI" id="CHEBI:33019"/>
        <dbReference type="ChEBI" id="CHEBI:57966"/>
        <dbReference type="ChEBI" id="CHEBI:456215"/>
        <dbReference type="EC" id="6.3.2.1"/>
    </reaction>
</comment>
<dbReference type="SUPFAM" id="SSF52374">
    <property type="entry name" value="Nucleotidylyl transferase"/>
    <property type="match status" value="1"/>
</dbReference>
<dbReference type="Pfam" id="PF02569">
    <property type="entry name" value="Pantoate_ligase"/>
    <property type="match status" value="1"/>
</dbReference>
<feature type="binding site" evidence="8">
    <location>
        <begin position="226"/>
        <end position="229"/>
    </location>
    <ligand>
        <name>ATP</name>
        <dbReference type="ChEBI" id="CHEBI:30616"/>
    </ligand>
</feature>
<feature type="region of interest" description="Disordered" evidence="9">
    <location>
        <begin position="1"/>
        <end position="58"/>
    </location>
</feature>
<reference evidence="10 11" key="1">
    <citation type="journal article" date="2019" name="Int. J. Syst. Evol. Microbiol.">
        <title>The Global Catalogue of Microorganisms (GCM) 10K type strain sequencing project: providing services to taxonomists for standard genome sequencing and annotation.</title>
        <authorList>
            <consortium name="The Broad Institute Genomics Platform"/>
            <consortium name="The Broad Institute Genome Sequencing Center for Infectious Disease"/>
            <person name="Wu L."/>
            <person name="Ma J."/>
        </authorList>
    </citation>
    <scope>NUCLEOTIDE SEQUENCE [LARGE SCALE GENOMIC DNA]</scope>
    <source>
        <strain evidence="10 11">JCM 14326</strain>
    </source>
</reference>
<keyword evidence="6 8" id="KW-0067">ATP-binding</keyword>
<accession>A0ABN2NCZ9</accession>
<comment type="function">
    <text evidence="8">Catalyzes the condensation of pantoate with beta-alanine in an ATP-dependent reaction via a pantoyl-adenylate intermediate.</text>
</comment>
<dbReference type="CDD" id="cd00560">
    <property type="entry name" value="PanC"/>
    <property type="match status" value="1"/>
</dbReference>
<keyword evidence="3 8" id="KW-0436">Ligase</keyword>
<dbReference type="EMBL" id="BAAANL010000003">
    <property type="protein sequence ID" value="GAA1859543.1"/>
    <property type="molecule type" value="Genomic_DNA"/>
</dbReference>
<evidence type="ECO:0000256" key="2">
    <source>
        <dbReference type="ARBA" id="ARBA00009256"/>
    </source>
</evidence>
<dbReference type="RefSeq" id="WP_425561083.1">
    <property type="nucleotide sequence ID" value="NZ_BAAANL010000003.1"/>
</dbReference>
<comment type="pathway">
    <text evidence="1 8">Cofactor biosynthesis; (R)-pantothenate biosynthesis; (R)-pantothenate from (R)-pantoate and beta-alanine: step 1/1.</text>
</comment>
<feature type="binding site" evidence="8">
    <location>
        <position position="139"/>
    </location>
    <ligand>
        <name>(R)-pantoate</name>
        <dbReference type="ChEBI" id="CHEBI:15980"/>
    </ligand>
</feature>
<feature type="binding site" evidence="8">
    <location>
        <position position="232"/>
    </location>
    <ligand>
        <name>(R)-pantoate</name>
        <dbReference type="ChEBI" id="CHEBI:15980"/>
    </ligand>
</feature>
<evidence type="ECO:0000256" key="4">
    <source>
        <dbReference type="ARBA" id="ARBA00022655"/>
    </source>
</evidence>
<keyword evidence="8" id="KW-0963">Cytoplasm</keyword>
<evidence type="ECO:0000256" key="7">
    <source>
        <dbReference type="ARBA" id="ARBA00048258"/>
    </source>
</evidence>
<dbReference type="PANTHER" id="PTHR21299">
    <property type="entry name" value="CYTIDYLATE KINASE/PANTOATE-BETA-ALANINE LIGASE"/>
    <property type="match status" value="1"/>
</dbReference>
<evidence type="ECO:0000256" key="6">
    <source>
        <dbReference type="ARBA" id="ARBA00022840"/>
    </source>
</evidence>
<evidence type="ECO:0000313" key="10">
    <source>
        <dbReference type="EMBL" id="GAA1859543.1"/>
    </source>
</evidence>
<keyword evidence="4 8" id="KW-0566">Pantothenate biosynthesis</keyword>
<evidence type="ECO:0000256" key="9">
    <source>
        <dbReference type="SAM" id="MobiDB-lite"/>
    </source>
</evidence>
<feature type="binding site" evidence="8">
    <location>
        <begin position="105"/>
        <end position="112"/>
    </location>
    <ligand>
        <name>ATP</name>
        <dbReference type="ChEBI" id="CHEBI:30616"/>
    </ligand>
</feature>
<comment type="similarity">
    <text evidence="2 8">Belongs to the pantothenate synthetase family.</text>
</comment>
<dbReference type="InterPro" id="IPR003721">
    <property type="entry name" value="Pantoate_ligase"/>
</dbReference>
<dbReference type="PANTHER" id="PTHR21299:SF1">
    <property type="entry name" value="PANTOATE--BETA-ALANINE LIGASE"/>
    <property type="match status" value="1"/>
</dbReference>
<protein>
    <recommendedName>
        <fullName evidence="8">Pantothenate synthetase</fullName>
        <shortName evidence="8">PS</shortName>
        <ecNumber evidence="8">6.3.2.1</ecNumber>
    </recommendedName>
    <alternativeName>
        <fullName evidence="8">Pantoate--beta-alanine ligase</fullName>
    </alternativeName>
    <alternativeName>
        <fullName evidence="8">Pantoate-activating enzyme</fullName>
    </alternativeName>
</protein>
<feature type="binding site" evidence="8">
    <location>
        <position position="255"/>
    </location>
    <ligand>
        <name>ATP</name>
        <dbReference type="ChEBI" id="CHEBI:30616"/>
    </ligand>
</feature>
<evidence type="ECO:0000256" key="5">
    <source>
        <dbReference type="ARBA" id="ARBA00022741"/>
    </source>
</evidence>
<keyword evidence="11" id="KW-1185">Reference proteome</keyword>
<sequence>MNTTSEGGAAAGGASEGATPEGVTPESATSAGVAPQSVATESRTVEGGTLGSSDVLEEHAAVAAPPAVVRTREDLREALVRWTMSAPMGSLSGGAPARRAVVMTMGALHEGHLELVRRARDEAGPSGQVVVTIFVNPLQFGAGEDLEKYPRDLDGDVAKLATVGADLVFAPGPDVVYPGGDPIVRVSAGRIGEVLEGEFRPGHMDGVLTVVLKLLHLVRPDVALFGRKDAQQLLAVRRMAADLDLDVEILGVETVRDEDGLAKSSRNAYLSPEERERALALSRALRAGAEAGAGGAAAVRRAASDVLNDADGVVVDYLALVDPFTVEHVPDEFEGPALLLVAARVGATRLIDNHVVEVSPQVT</sequence>
<name>A0ABN2NCZ9_9MICO</name>
<proteinExistence type="inferred from homology"/>
<feature type="active site" description="Proton donor" evidence="8">
    <location>
        <position position="112"/>
    </location>
</feature>
<feature type="binding site" evidence="8">
    <location>
        <position position="139"/>
    </location>
    <ligand>
        <name>beta-alanine</name>
        <dbReference type="ChEBI" id="CHEBI:57966"/>
    </ligand>
</feature>
<comment type="subunit">
    <text evidence="8">Homodimer.</text>
</comment>
<dbReference type="EC" id="6.3.2.1" evidence="8"/>
<dbReference type="InterPro" id="IPR014729">
    <property type="entry name" value="Rossmann-like_a/b/a_fold"/>
</dbReference>
<organism evidence="10 11">
    <name type="scientific">Myceligenerans crystallogenes</name>
    <dbReference type="NCBI Taxonomy" id="316335"/>
    <lineage>
        <taxon>Bacteria</taxon>
        <taxon>Bacillati</taxon>
        <taxon>Actinomycetota</taxon>
        <taxon>Actinomycetes</taxon>
        <taxon>Micrococcales</taxon>
        <taxon>Promicromonosporaceae</taxon>
        <taxon>Myceligenerans</taxon>
    </lineage>
</organism>
<dbReference type="GO" id="GO:0016874">
    <property type="term" value="F:ligase activity"/>
    <property type="evidence" value="ECO:0007669"/>
    <property type="project" value="UniProtKB-KW"/>
</dbReference>
<dbReference type="Proteomes" id="UP001501094">
    <property type="component" value="Unassembled WGS sequence"/>
</dbReference>